<sequence length="72" mass="8667">MVGKFVILFALILVNLEAKPAFDFFHPIRMEHKMETFRRYLHKGKPYPSQKPRSKPKPTTQKWPEFAPYIEY</sequence>
<name>A0A1I7RUC4_BURXY</name>
<organism evidence="4 6">
    <name type="scientific">Bursaphelenchus xylophilus</name>
    <name type="common">Pinewood nematode worm</name>
    <name type="synonym">Aphelenchoides xylophilus</name>
    <dbReference type="NCBI Taxonomy" id="6326"/>
    <lineage>
        <taxon>Eukaryota</taxon>
        <taxon>Metazoa</taxon>
        <taxon>Ecdysozoa</taxon>
        <taxon>Nematoda</taxon>
        <taxon>Chromadorea</taxon>
        <taxon>Rhabditida</taxon>
        <taxon>Tylenchina</taxon>
        <taxon>Tylenchomorpha</taxon>
        <taxon>Aphelenchoidea</taxon>
        <taxon>Aphelenchoididae</taxon>
        <taxon>Bursaphelenchus</taxon>
    </lineage>
</organism>
<keyword evidence="5" id="KW-1185">Reference proteome</keyword>
<dbReference type="Proteomes" id="UP000659654">
    <property type="component" value="Unassembled WGS sequence"/>
</dbReference>
<evidence type="ECO:0000313" key="4">
    <source>
        <dbReference type="Proteomes" id="UP000095284"/>
    </source>
</evidence>
<reference evidence="3" key="2">
    <citation type="submission" date="2020-09" db="EMBL/GenBank/DDBJ databases">
        <authorList>
            <person name="Kikuchi T."/>
        </authorList>
    </citation>
    <scope>NUCLEOTIDE SEQUENCE</scope>
    <source>
        <strain evidence="3">Ka4C1</strain>
    </source>
</reference>
<dbReference type="SMR" id="A0A1I7RUC4"/>
<evidence type="ECO:0000256" key="1">
    <source>
        <dbReference type="SAM" id="MobiDB-lite"/>
    </source>
</evidence>
<reference evidence="6" key="1">
    <citation type="submission" date="2016-11" db="UniProtKB">
        <authorList>
            <consortium name="WormBaseParasite"/>
        </authorList>
    </citation>
    <scope>IDENTIFICATION</scope>
</reference>
<evidence type="ECO:0000313" key="3">
    <source>
        <dbReference type="EMBL" id="CAD5225020.1"/>
    </source>
</evidence>
<evidence type="ECO:0000313" key="5">
    <source>
        <dbReference type="Proteomes" id="UP000659654"/>
    </source>
</evidence>
<dbReference type="EMBL" id="CAJFCV020000004">
    <property type="protein sequence ID" value="CAG9114026.1"/>
    <property type="molecule type" value="Genomic_DNA"/>
</dbReference>
<evidence type="ECO:0000313" key="6">
    <source>
        <dbReference type="WBParaSite" id="BXY_0433400.1"/>
    </source>
</evidence>
<dbReference type="EMBL" id="CAJFDI010000004">
    <property type="protein sequence ID" value="CAD5225020.1"/>
    <property type="molecule type" value="Genomic_DNA"/>
</dbReference>
<dbReference type="AlphaFoldDB" id="A0A1I7RUC4"/>
<dbReference type="WBParaSite" id="BXY_0433400.1">
    <property type="protein sequence ID" value="BXY_0433400.1"/>
    <property type="gene ID" value="BXY_0433400"/>
</dbReference>
<evidence type="ECO:0000256" key="2">
    <source>
        <dbReference type="SAM" id="SignalP"/>
    </source>
</evidence>
<gene>
    <name evidence="3" type="ORF">BXYJ_LOCUS8335</name>
</gene>
<accession>A0A1I7RUC4</accession>
<protein>
    <submittedName>
        <fullName evidence="3">(pine wood nematode) hypothetical protein</fullName>
    </submittedName>
</protein>
<feature type="region of interest" description="Disordered" evidence="1">
    <location>
        <begin position="43"/>
        <end position="72"/>
    </location>
</feature>
<keyword evidence="2" id="KW-0732">Signal</keyword>
<dbReference type="Proteomes" id="UP000095284">
    <property type="component" value="Unplaced"/>
</dbReference>
<feature type="signal peptide" evidence="2">
    <location>
        <begin position="1"/>
        <end position="18"/>
    </location>
</feature>
<feature type="chain" id="PRO_5035399549" evidence="2">
    <location>
        <begin position="19"/>
        <end position="72"/>
    </location>
</feature>
<dbReference type="Proteomes" id="UP000582659">
    <property type="component" value="Unassembled WGS sequence"/>
</dbReference>
<proteinExistence type="predicted"/>